<dbReference type="EMBL" id="JBHLUK010000024">
    <property type="protein sequence ID" value="MFC0423293.1"/>
    <property type="molecule type" value="Genomic_DNA"/>
</dbReference>
<dbReference type="Proteomes" id="UP001589855">
    <property type="component" value="Unassembled WGS sequence"/>
</dbReference>
<evidence type="ECO:0000256" key="1">
    <source>
        <dbReference type="SAM" id="MobiDB-lite"/>
    </source>
</evidence>
<name>A0ABV6K1E7_9LACO</name>
<proteinExistence type="predicted"/>
<protein>
    <recommendedName>
        <fullName evidence="4">Cell surface protein</fullName>
    </recommendedName>
</protein>
<sequence>MPHNGYTSDHTLKVVTAGHQLLVVPVYKLQVTTMHPKIETNLKDADIEANGAKLSTTKYSHENYTAGPLMPGTYHFKLVGGADSASKDAMLKGKSNVNQKIKLLVATKTSAKDDASSKDEDTQTATAGPKAPSVVKKHTGNSYDHLTSPAQTAVDRISDADGVDTDDYTYTESEPHTDVYEIKLYDRDTNKLTDTYRYDNVNDIWAKHDQSSGKFVEVN</sequence>
<feature type="compositionally biased region" description="Polar residues" evidence="1">
    <location>
        <begin position="140"/>
        <end position="151"/>
    </location>
</feature>
<gene>
    <name evidence="2" type="ORF">ACFFGS_04035</name>
</gene>
<evidence type="ECO:0008006" key="4">
    <source>
        <dbReference type="Google" id="ProtNLM"/>
    </source>
</evidence>
<evidence type="ECO:0000313" key="3">
    <source>
        <dbReference type="Proteomes" id="UP001589855"/>
    </source>
</evidence>
<evidence type="ECO:0000313" key="2">
    <source>
        <dbReference type="EMBL" id="MFC0423293.1"/>
    </source>
</evidence>
<organism evidence="2 3">
    <name type="scientific">Lactiplantibacillus plajomi</name>
    <dbReference type="NCBI Taxonomy" id="1457217"/>
    <lineage>
        <taxon>Bacteria</taxon>
        <taxon>Bacillati</taxon>
        <taxon>Bacillota</taxon>
        <taxon>Bacilli</taxon>
        <taxon>Lactobacillales</taxon>
        <taxon>Lactobacillaceae</taxon>
        <taxon>Lactiplantibacillus</taxon>
    </lineage>
</organism>
<keyword evidence="3" id="KW-1185">Reference proteome</keyword>
<comment type="caution">
    <text evidence="2">The sequence shown here is derived from an EMBL/GenBank/DDBJ whole genome shotgun (WGS) entry which is preliminary data.</text>
</comment>
<feature type="compositionally biased region" description="Basic and acidic residues" evidence="1">
    <location>
        <begin position="110"/>
        <end position="121"/>
    </location>
</feature>
<dbReference type="RefSeq" id="WP_137644620.1">
    <property type="nucleotide sequence ID" value="NZ_BAABRM010000007.1"/>
</dbReference>
<accession>A0ABV6K1E7</accession>
<feature type="region of interest" description="Disordered" evidence="1">
    <location>
        <begin position="108"/>
        <end position="172"/>
    </location>
</feature>
<reference evidence="2 3" key="1">
    <citation type="submission" date="2024-09" db="EMBL/GenBank/DDBJ databases">
        <authorList>
            <person name="Sun Q."/>
            <person name="Mori K."/>
        </authorList>
    </citation>
    <scope>NUCLEOTIDE SEQUENCE [LARGE SCALE GENOMIC DNA]</scope>
    <source>
        <strain evidence="2 3">TBRC 4575</strain>
    </source>
</reference>